<sequence length="147" mass="15556">MKLTQSLLAGTAPRSGVLYDPPTDYEPTAPVTIVRAHKVTVELVKHIPDPVEAHQLPYHTTAVNGSAIATVTTSVKPLFAKKDRLLSYQVAYGSATTICTLDSMRAVRNLAGELGLRPDASAVGIGYSGGDAPSLGTRTYHQGLKRG</sequence>
<dbReference type="Proteomes" id="UP001148737">
    <property type="component" value="Unassembled WGS sequence"/>
</dbReference>
<evidence type="ECO:0000313" key="1">
    <source>
        <dbReference type="EMBL" id="KAJ3494709.1"/>
    </source>
</evidence>
<organism evidence="1 2">
    <name type="scientific">Lecanicillium saksenae</name>
    <dbReference type="NCBI Taxonomy" id="468837"/>
    <lineage>
        <taxon>Eukaryota</taxon>
        <taxon>Fungi</taxon>
        <taxon>Dikarya</taxon>
        <taxon>Ascomycota</taxon>
        <taxon>Pezizomycotina</taxon>
        <taxon>Sordariomycetes</taxon>
        <taxon>Hypocreomycetidae</taxon>
        <taxon>Hypocreales</taxon>
        <taxon>Cordycipitaceae</taxon>
        <taxon>Lecanicillium</taxon>
    </lineage>
</organism>
<reference evidence="1" key="1">
    <citation type="submission" date="2022-07" db="EMBL/GenBank/DDBJ databases">
        <title>Genome Sequence of Lecanicillium saksenae.</title>
        <authorList>
            <person name="Buettner E."/>
        </authorList>
    </citation>
    <scope>NUCLEOTIDE SEQUENCE</scope>
    <source>
        <strain evidence="1">VT-O1</strain>
    </source>
</reference>
<comment type="caution">
    <text evidence="1">The sequence shown here is derived from an EMBL/GenBank/DDBJ whole genome shotgun (WGS) entry which is preliminary data.</text>
</comment>
<evidence type="ECO:0000313" key="2">
    <source>
        <dbReference type="Proteomes" id="UP001148737"/>
    </source>
</evidence>
<dbReference type="EMBL" id="JANAKD010000351">
    <property type="protein sequence ID" value="KAJ3494709.1"/>
    <property type="molecule type" value="Genomic_DNA"/>
</dbReference>
<accession>A0ACC1R027</accession>
<proteinExistence type="predicted"/>
<name>A0ACC1R027_9HYPO</name>
<protein>
    <submittedName>
        <fullName evidence="1">Uncharacterized protein</fullName>
    </submittedName>
</protein>
<keyword evidence="2" id="KW-1185">Reference proteome</keyword>
<gene>
    <name evidence="1" type="ORF">NLG97_g3902</name>
</gene>